<comment type="caution">
    <text evidence="2">The sequence shown here is derived from an EMBL/GenBank/DDBJ whole genome shotgun (WGS) entry which is preliminary data.</text>
</comment>
<dbReference type="EMBL" id="JASNQZ010000006">
    <property type="protein sequence ID" value="KAL0956734.1"/>
    <property type="molecule type" value="Genomic_DNA"/>
</dbReference>
<proteinExistence type="predicted"/>
<accession>A0ABR3JLQ6</accession>
<gene>
    <name evidence="2" type="ORF">HGRIS_002854</name>
</gene>
<keyword evidence="3" id="KW-1185">Reference proteome</keyword>
<dbReference type="Proteomes" id="UP001556367">
    <property type="component" value="Unassembled WGS sequence"/>
</dbReference>
<feature type="chain" id="PRO_5045438840" evidence="1">
    <location>
        <begin position="19"/>
        <end position="144"/>
    </location>
</feature>
<sequence>MLRSTLFMLAQAVALALAANNMDHPAVRVVAREDSEDKASSNFSPVQINSALAKRSTCGYAAYIDVFFDVNLDGSRFAKCLNVPIKNWSRSKTPNDFAWCRKEWTRCSQSNKSHVSGVCVRGNVFCGAAEQYCNTLQGKMLCSG</sequence>
<feature type="signal peptide" evidence="1">
    <location>
        <begin position="1"/>
        <end position="18"/>
    </location>
</feature>
<reference evidence="3" key="1">
    <citation type="submission" date="2024-06" db="EMBL/GenBank/DDBJ databases">
        <title>Multi-omics analyses provide insights into the biosynthesis of the anticancer antibiotic pleurotin in Hohenbuehelia grisea.</title>
        <authorList>
            <person name="Weaver J.A."/>
            <person name="Alberti F."/>
        </authorList>
    </citation>
    <scope>NUCLEOTIDE SEQUENCE [LARGE SCALE GENOMIC DNA]</scope>
    <source>
        <strain evidence="3">T-177</strain>
    </source>
</reference>
<evidence type="ECO:0000313" key="2">
    <source>
        <dbReference type="EMBL" id="KAL0956734.1"/>
    </source>
</evidence>
<name>A0ABR3JLQ6_9AGAR</name>
<evidence type="ECO:0000256" key="1">
    <source>
        <dbReference type="SAM" id="SignalP"/>
    </source>
</evidence>
<keyword evidence="1" id="KW-0732">Signal</keyword>
<organism evidence="2 3">
    <name type="scientific">Hohenbuehelia grisea</name>
    <dbReference type="NCBI Taxonomy" id="104357"/>
    <lineage>
        <taxon>Eukaryota</taxon>
        <taxon>Fungi</taxon>
        <taxon>Dikarya</taxon>
        <taxon>Basidiomycota</taxon>
        <taxon>Agaricomycotina</taxon>
        <taxon>Agaricomycetes</taxon>
        <taxon>Agaricomycetidae</taxon>
        <taxon>Agaricales</taxon>
        <taxon>Pleurotineae</taxon>
        <taxon>Pleurotaceae</taxon>
        <taxon>Hohenbuehelia</taxon>
    </lineage>
</organism>
<protein>
    <submittedName>
        <fullName evidence="2">Uncharacterized protein</fullName>
    </submittedName>
</protein>
<evidence type="ECO:0000313" key="3">
    <source>
        <dbReference type="Proteomes" id="UP001556367"/>
    </source>
</evidence>